<evidence type="ECO:0000256" key="7">
    <source>
        <dbReference type="ARBA" id="ARBA00022692"/>
    </source>
</evidence>
<organism evidence="16 17">
    <name type="scientific">Candidatus Solincola sediminis</name>
    <dbReference type="NCBI Taxonomy" id="1797199"/>
    <lineage>
        <taxon>Bacteria</taxon>
        <taxon>Bacillati</taxon>
        <taxon>Actinomycetota</taxon>
        <taxon>Candidatus Geothermincolia</taxon>
        <taxon>Candidatus Geothermincolales</taxon>
        <taxon>Candidatus Geothermincolaceae</taxon>
        <taxon>Candidatus Solincola</taxon>
    </lineage>
</organism>
<evidence type="ECO:0000259" key="15">
    <source>
        <dbReference type="PROSITE" id="PS50885"/>
    </source>
</evidence>
<evidence type="ECO:0000313" key="17">
    <source>
        <dbReference type="Proteomes" id="UP000177876"/>
    </source>
</evidence>
<comment type="catalytic activity">
    <reaction evidence="1">
        <text>ATP + protein L-histidine = ADP + protein N-phospho-L-histidine.</text>
        <dbReference type="EC" id="2.7.13.3"/>
    </reaction>
</comment>
<reference evidence="16 17" key="1">
    <citation type="journal article" date="2016" name="Nat. Commun.">
        <title>Thousands of microbial genomes shed light on interconnected biogeochemical processes in an aquifer system.</title>
        <authorList>
            <person name="Anantharaman K."/>
            <person name="Brown C.T."/>
            <person name="Hug L.A."/>
            <person name="Sharon I."/>
            <person name="Castelle C.J."/>
            <person name="Probst A.J."/>
            <person name="Thomas B.C."/>
            <person name="Singh A."/>
            <person name="Wilkins M.J."/>
            <person name="Karaoz U."/>
            <person name="Brodie E.L."/>
            <person name="Williams K.H."/>
            <person name="Hubbard S.S."/>
            <person name="Banfield J.F."/>
        </authorList>
    </citation>
    <scope>NUCLEOTIDE SEQUENCE [LARGE SCALE GENOMIC DNA]</scope>
</reference>
<comment type="caution">
    <text evidence="16">The sequence shown here is derived from an EMBL/GenBank/DDBJ whole genome shotgun (WGS) entry which is preliminary data.</text>
</comment>
<evidence type="ECO:0000313" key="16">
    <source>
        <dbReference type="EMBL" id="OFW56127.1"/>
    </source>
</evidence>
<dbReference type="GO" id="GO:0005524">
    <property type="term" value="F:ATP binding"/>
    <property type="evidence" value="ECO:0007669"/>
    <property type="project" value="UniProtKB-KW"/>
</dbReference>
<evidence type="ECO:0000256" key="14">
    <source>
        <dbReference type="SAM" id="Phobius"/>
    </source>
</evidence>
<dbReference type="CDD" id="cd06225">
    <property type="entry name" value="HAMP"/>
    <property type="match status" value="1"/>
</dbReference>
<dbReference type="AlphaFoldDB" id="A0A1F2WGZ6"/>
<dbReference type="GO" id="GO:0000160">
    <property type="term" value="P:phosphorelay signal transduction system"/>
    <property type="evidence" value="ECO:0007669"/>
    <property type="project" value="UniProtKB-KW"/>
</dbReference>
<keyword evidence="9" id="KW-0418">Kinase</keyword>
<evidence type="ECO:0000256" key="5">
    <source>
        <dbReference type="ARBA" id="ARBA00022553"/>
    </source>
</evidence>
<evidence type="ECO:0000256" key="12">
    <source>
        <dbReference type="ARBA" id="ARBA00023012"/>
    </source>
</evidence>
<keyword evidence="8" id="KW-0547">Nucleotide-binding</keyword>
<accession>A0A1F2WGZ6</accession>
<dbReference type="InterPro" id="IPR050398">
    <property type="entry name" value="HssS/ArlS-like"/>
</dbReference>
<dbReference type="GO" id="GO:0005886">
    <property type="term" value="C:plasma membrane"/>
    <property type="evidence" value="ECO:0007669"/>
    <property type="project" value="UniProtKB-SubCell"/>
</dbReference>
<evidence type="ECO:0000256" key="8">
    <source>
        <dbReference type="ARBA" id="ARBA00022741"/>
    </source>
</evidence>
<dbReference type="Proteomes" id="UP000177876">
    <property type="component" value="Unassembled WGS sequence"/>
</dbReference>
<proteinExistence type="predicted"/>
<dbReference type="PANTHER" id="PTHR45528">
    <property type="entry name" value="SENSOR HISTIDINE KINASE CPXA"/>
    <property type="match status" value="1"/>
</dbReference>
<keyword evidence="13 14" id="KW-0472">Membrane</keyword>
<comment type="subcellular location">
    <subcellularLocation>
        <location evidence="2">Cell membrane</location>
        <topology evidence="2">Multi-pass membrane protein</topology>
    </subcellularLocation>
</comment>
<dbReference type="Pfam" id="PF00672">
    <property type="entry name" value="HAMP"/>
    <property type="match status" value="1"/>
</dbReference>
<keyword evidence="11 14" id="KW-1133">Transmembrane helix</keyword>
<evidence type="ECO:0000256" key="4">
    <source>
        <dbReference type="ARBA" id="ARBA00022475"/>
    </source>
</evidence>
<gene>
    <name evidence="16" type="ORF">A2Y75_03120</name>
</gene>
<keyword evidence="7 14" id="KW-0812">Transmembrane</keyword>
<keyword evidence="12" id="KW-0902">Two-component regulatory system</keyword>
<keyword evidence="5" id="KW-0597">Phosphoprotein</keyword>
<dbReference type="PANTHER" id="PTHR45528:SF1">
    <property type="entry name" value="SENSOR HISTIDINE KINASE CPXA"/>
    <property type="match status" value="1"/>
</dbReference>
<dbReference type="InterPro" id="IPR003660">
    <property type="entry name" value="HAMP_dom"/>
</dbReference>
<evidence type="ECO:0000256" key="11">
    <source>
        <dbReference type="ARBA" id="ARBA00022989"/>
    </source>
</evidence>
<evidence type="ECO:0000256" key="6">
    <source>
        <dbReference type="ARBA" id="ARBA00022679"/>
    </source>
</evidence>
<dbReference type="GO" id="GO:0004673">
    <property type="term" value="F:protein histidine kinase activity"/>
    <property type="evidence" value="ECO:0007669"/>
    <property type="project" value="UniProtKB-EC"/>
</dbReference>
<evidence type="ECO:0000256" key="2">
    <source>
        <dbReference type="ARBA" id="ARBA00004651"/>
    </source>
</evidence>
<dbReference type="Gene3D" id="6.10.340.10">
    <property type="match status" value="1"/>
</dbReference>
<dbReference type="EMBL" id="MELK01000048">
    <property type="protein sequence ID" value="OFW56127.1"/>
    <property type="molecule type" value="Genomic_DNA"/>
</dbReference>
<dbReference type="SMART" id="SM00304">
    <property type="entry name" value="HAMP"/>
    <property type="match status" value="1"/>
</dbReference>
<keyword evidence="10" id="KW-0067">ATP-binding</keyword>
<evidence type="ECO:0000256" key="13">
    <source>
        <dbReference type="ARBA" id="ARBA00023136"/>
    </source>
</evidence>
<evidence type="ECO:0000256" key="1">
    <source>
        <dbReference type="ARBA" id="ARBA00000085"/>
    </source>
</evidence>
<protein>
    <recommendedName>
        <fullName evidence="3">histidine kinase</fullName>
        <ecNumber evidence="3">2.7.13.3</ecNumber>
    </recommendedName>
</protein>
<feature type="transmembrane region" description="Helical" evidence="14">
    <location>
        <begin position="41"/>
        <end position="63"/>
    </location>
</feature>
<evidence type="ECO:0000256" key="3">
    <source>
        <dbReference type="ARBA" id="ARBA00012438"/>
    </source>
</evidence>
<feature type="transmembrane region" description="Helical" evidence="14">
    <location>
        <begin position="263"/>
        <end position="290"/>
    </location>
</feature>
<sequence>METPETKRARIGYKIVEGIVMKSGTPGNSSGGTRRAQSKTLYQITGLLIVLLLASGLVIFFLVGSAQRNQLEESKDKLINVEASDVATSFELMMQIKSSQLMDLVRKYGSTDSTQSFAETAQTILNQQFSEMQVFICNDLKSLVDSGALGLSYALNIAVGVSGMPFEPMLFAASDPSLVYHWNVPQYLIDAIEEGKPYLYMENGIPELGLEGEQLIAIDMVENNDLSAGIEGFTFLAANVGIKPMHDDIAAINDYYKKGRNKLVLILALSVFISILGVILISFFVLNYLLRKRITEPIEELTAAAGKVMEGILDVDVKEHPGSDFLVLEQAFKEMLDSLKMLFDRSMEDQ</sequence>
<keyword evidence="4" id="KW-1003">Cell membrane</keyword>
<name>A0A1F2WGZ6_9ACTN</name>
<keyword evidence="6" id="KW-0808">Transferase</keyword>
<dbReference type="EC" id="2.7.13.3" evidence="3"/>
<dbReference type="PROSITE" id="PS50885">
    <property type="entry name" value="HAMP"/>
    <property type="match status" value="1"/>
</dbReference>
<evidence type="ECO:0000256" key="9">
    <source>
        <dbReference type="ARBA" id="ARBA00022777"/>
    </source>
</evidence>
<feature type="domain" description="HAMP" evidence="15">
    <location>
        <begin position="292"/>
        <end position="344"/>
    </location>
</feature>
<evidence type="ECO:0000256" key="10">
    <source>
        <dbReference type="ARBA" id="ARBA00022840"/>
    </source>
</evidence>